<feature type="region of interest" description="Disordered" evidence="6">
    <location>
        <begin position="206"/>
        <end position="225"/>
    </location>
</feature>
<dbReference type="SUPFAM" id="SSF56112">
    <property type="entry name" value="Protein kinase-like (PK-like)"/>
    <property type="match status" value="1"/>
</dbReference>
<dbReference type="GO" id="GO:0016020">
    <property type="term" value="C:membrane"/>
    <property type="evidence" value="ECO:0007669"/>
    <property type="project" value="UniProtKB-SubCell"/>
</dbReference>
<dbReference type="EMBL" id="CM022218">
    <property type="protein sequence ID" value="KAF7028823.1"/>
    <property type="molecule type" value="Genomic_DNA"/>
</dbReference>
<dbReference type="InterPro" id="IPR008271">
    <property type="entry name" value="Ser/Thr_kinase_AS"/>
</dbReference>
<keyword evidence="4" id="KW-1133">Transmembrane helix</keyword>
<evidence type="ECO:0000256" key="4">
    <source>
        <dbReference type="ARBA" id="ARBA00022989"/>
    </source>
</evidence>
<dbReference type="PROSITE" id="PS00108">
    <property type="entry name" value="PROTEIN_KINASE_ST"/>
    <property type="match status" value="1"/>
</dbReference>
<evidence type="ECO:0000256" key="2">
    <source>
        <dbReference type="ARBA" id="ARBA00022692"/>
    </source>
</evidence>
<evidence type="ECO:0000256" key="1">
    <source>
        <dbReference type="ARBA" id="ARBA00004167"/>
    </source>
</evidence>
<protein>
    <recommendedName>
        <fullName evidence="7">Protein kinase domain-containing protein</fullName>
    </recommendedName>
</protein>
<proteinExistence type="predicted"/>
<name>A0A9R1FI41_WHEAT</name>
<comment type="subcellular location">
    <subcellularLocation>
        <location evidence="1">Membrane</location>
        <topology evidence="1">Single-pass membrane protein</topology>
    </subcellularLocation>
</comment>
<dbReference type="PROSITE" id="PS50011">
    <property type="entry name" value="PROTEIN_KINASE_DOM"/>
    <property type="match status" value="1"/>
</dbReference>
<reference evidence="8" key="2">
    <citation type="submission" date="2020-03" db="EMBL/GenBank/DDBJ databases">
        <title>The second near-complete assembly of the hexaploid bread wheat (Triticum aestivum) genome.</title>
        <authorList>
            <person name="Zimin A.V."/>
            <person name="Puiu D."/>
            <person name="Shumante A."/>
            <person name="Alonge M."/>
            <person name="Salzberg S.L."/>
        </authorList>
    </citation>
    <scope>NUCLEOTIDE SEQUENCE</scope>
    <source>
        <tissue evidence="8">Leaf</tissue>
    </source>
</reference>
<feature type="domain" description="Protein kinase" evidence="7">
    <location>
        <begin position="1"/>
        <end position="225"/>
    </location>
</feature>
<organism evidence="8">
    <name type="scientific">Triticum aestivum</name>
    <name type="common">Wheat</name>
    <dbReference type="NCBI Taxonomy" id="4565"/>
    <lineage>
        <taxon>Eukaryota</taxon>
        <taxon>Viridiplantae</taxon>
        <taxon>Streptophyta</taxon>
        <taxon>Embryophyta</taxon>
        <taxon>Tracheophyta</taxon>
        <taxon>Spermatophyta</taxon>
        <taxon>Magnoliopsida</taxon>
        <taxon>Liliopsida</taxon>
        <taxon>Poales</taxon>
        <taxon>Poaceae</taxon>
        <taxon>BOP clade</taxon>
        <taxon>Pooideae</taxon>
        <taxon>Triticodae</taxon>
        <taxon>Triticeae</taxon>
        <taxon>Triticinae</taxon>
        <taxon>Triticum</taxon>
    </lineage>
</organism>
<sequence>MPNGSLDAHLFREKSGVLSWNVRYQIALGIAKGLAYLHEECEDCIIHCDIKPENILLDAEFCPKIADFGMAKLLGREFNSGADHHARNHGIPRTRVAIRAARHQEGRRVQLRHCALRDHLGEKEHQDDASLGAIGTFPLHAAAQVNEGEVLCLLDARLEGDANVEELEVICRVACWCIQDQESDRPSMGQAVRMLEGVVDVDMPPIPTSLQDLMEGDRSDTYSDS</sequence>
<dbReference type="Gene3D" id="1.10.510.10">
    <property type="entry name" value="Transferase(Phosphotransferase) domain 1"/>
    <property type="match status" value="2"/>
</dbReference>
<dbReference type="Proteomes" id="UP000815260">
    <property type="component" value="Chromosome 3B"/>
</dbReference>
<evidence type="ECO:0000259" key="7">
    <source>
        <dbReference type="PROSITE" id="PS50011"/>
    </source>
</evidence>
<dbReference type="OrthoDB" id="5857966at2759"/>
<evidence type="ECO:0000256" key="3">
    <source>
        <dbReference type="ARBA" id="ARBA00022729"/>
    </source>
</evidence>
<dbReference type="AlphaFoldDB" id="A0A9R1FI41"/>
<dbReference type="InterPro" id="IPR000719">
    <property type="entry name" value="Prot_kinase_dom"/>
</dbReference>
<dbReference type="GO" id="GO:0004672">
    <property type="term" value="F:protein kinase activity"/>
    <property type="evidence" value="ECO:0007669"/>
    <property type="project" value="InterPro"/>
</dbReference>
<evidence type="ECO:0000256" key="6">
    <source>
        <dbReference type="SAM" id="MobiDB-lite"/>
    </source>
</evidence>
<evidence type="ECO:0000256" key="5">
    <source>
        <dbReference type="ARBA" id="ARBA00023136"/>
    </source>
</evidence>
<comment type="caution">
    <text evidence="8">The sequence shown here is derived from an EMBL/GenBank/DDBJ whole genome shotgun (WGS) entry which is preliminary data.</text>
</comment>
<dbReference type="FunFam" id="1.10.510.10:FF:001424">
    <property type="entry name" value="Protein kinase superfamily protein"/>
    <property type="match status" value="1"/>
</dbReference>
<accession>A0A9R1FI41</accession>
<reference evidence="8" key="1">
    <citation type="journal article" date="2017" name="Gigascience">
        <title>The first near-complete assembly of the hexaploid bread wheat genome, Triticum aestivum.</title>
        <authorList>
            <person name="Zimin A.V."/>
            <person name="Puiu D."/>
            <person name="Hall R."/>
            <person name="Kingan S."/>
            <person name="Clavijo B.J."/>
            <person name="Salzberg S.L."/>
        </authorList>
    </citation>
    <scope>NUCLEOTIDE SEQUENCE</scope>
    <source>
        <tissue evidence="8">Leaf</tissue>
    </source>
</reference>
<dbReference type="Pfam" id="PF00069">
    <property type="entry name" value="Pkinase"/>
    <property type="match status" value="1"/>
</dbReference>
<dbReference type="PANTHER" id="PTHR47974:SF19">
    <property type="entry name" value="RECEPTOR-LIKE SERINE_THREONINE-PROTEIN KINASE"/>
    <property type="match status" value="1"/>
</dbReference>
<keyword evidence="3" id="KW-0732">Signal</keyword>
<gene>
    <name evidence="8" type="ORF">CFC21_040685</name>
</gene>
<keyword evidence="5" id="KW-0472">Membrane</keyword>
<feature type="compositionally biased region" description="Basic and acidic residues" evidence="6">
    <location>
        <begin position="215"/>
        <end position="225"/>
    </location>
</feature>
<dbReference type="GO" id="GO:0005524">
    <property type="term" value="F:ATP binding"/>
    <property type="evidence" value="ECO:0007669"/>
    <property type="project" value="InterPro"/>
</dbReference>
<dbReference type="InterPro" id="IPR011009">
    <property type="entry name" value="Kinase-like_dom_sf"/>
</dbReference>
<dbReference type="PANTHER" id="PTHR47974">
    <property type="entry name" value="OS07G0415500 PROTEIN"/>
    <property type="match status" value="1"/>
</dbReference>
<keyword evidence="2" id="KW-0812">Transmembrane</keyword>
<evidence type="ECO:0000313" key="8">
    <source>
        <dbReference type="EMBL" id="KAF7028823.1"/>
    </source>
</evidence>